<evidence type="ECO:0000256" key="1">
    <source>
        <dbReference type="SAM" id="SignalP"/>
    </source>
</evidence>
<feature type="signal peptide" evidence="1">
    <location>
        <begin position="1"/>
        <end position="21"/>
    </location>
</feature>
<dbReference type="Proteomes" id="UP000198773">
    <property type="component" value="Unassembled WGS sequence"/>
</dbReference>
<dbReference type="Pfam" id="PF04338">
    <property type="entry name" value="DUF481"/>
    <property type="match status" value="1"/>
</dbReference>
<name>A0A1H4DE32_ALKAM</name>
<reference evidence="2 3" key="1">
    <citation type="submission" date="2016-10" db="EMBL/GenBank/DDBJ databases">
        <authorList>
            <person name="de Groot N.N."/>
        </authorList>
    </citation>
    <scope>NUCLEOTIDE SEQUENCE [LARGE SCALE GENOMIC DNA]</scope>
    <source>
        <strain evidence="2 3">CGMCC 1.3430</strain>
    </source>
</reference>
<organism evidence="2 3">
    <name type="scientific">Alkalimonas amylolytica</name>
    <dbReference type="NCBI Taxonomy" id="152573"/>
    <lineage>
        <taxon>Bacteria</taxon>
        <taxon>Pseudomonadati</taxon>
        <taxon>Pseudomonadota</taxon>
        <taxon>Gammaproteobacteria</taxon>
        <taxon>Alkalimonas</taxon>
    </lineage>
</organism>
<evidence type="ECO:0000313" key="2">
    <source>
        <dbReference type="EMBL" id="SEA70887.1"/>
    </source>
</evidence>
<keyword evidence="3" id="KW-1185">Reference proteome</keyword>
<keyword evidence="1" id="KW-0732">Signal</keyword>
<feature type="chain" id="PRO_5011553100" evidence="1">
    <location>
        <begin position="22"/>
        <end position="245"/>
    </location>
</feature>
<proteinExistence type="predicted"/>
<dbReference type="InterPro" id="IPR007433">
    <property type="entry name" value="DUF481"/>
</dbReference>
<dbReference type="RefSeq" id="WP_091343005.1">
    <property type="nucleotide sequence ID" value="NZ_FNRM01000005.1"/>
</dbReference>
<sequence length="245" mass="27193">MKYSMTAAAMLLVVAGFHGQAEELGWTSSAELGAITTSGNTEGTSITGRLNSLQRLERFDNEYLFSAFFKEDKRRLADGSSERERTAERFSASVKSAFKLETEHDTLFALARHTDDKFGAYRKYSTLAVGYGTRLLDLVDHSLNVEIGPGYSRGKTALGETESGLLARAGAIYRWQISENAKFRQDLTVEYGDDNTRTSAETSLTARINGRMQMKAAFTVQNDTDVPVDKKRTDTQTSLTLVYSF</sequence>
<gene>
    <name evidence="2" type="ORF">SAMN04488051_105201</name>
</gene>
<dbReference type="AlphaFoldDB" id="A0A1H4DE32"/>
<dbReference type="STRING" id="152573.SAMN04488051_105201"/>
<dbReference type="OrthoDB" id="5292716at2"/>
<protein>
    <submittedName>
        <fullName evidence="2">Putative salt-induced outer membrane protein YdiY</fullName>
    </submittedName>
</protein>
<accession>A0A1H4DE32</accession>
<evidence type="ECO:0000313" key="3">
    <source>
        <dbReference type="Proteomes" id="UP000198773"/>
    </source>
</evidence>
<dbReference type="EMBL" id="FNRM01000005">
    <property type="protein sequence ID" value="SEA70887.1"/>
    <property type="molecule type" value="Genomic_DNA"/>
</dbReference>